<protein>
    <submittedName>
        <fullName evidence="2">LysR family transcriptional regulator</fullName>
    </submittedName>
</protein>
<dbReference type="STRING" id="1776384.GCA_900086585_00146"/>
<name>A0A415DX10_9FIRM</name>
<gene>
    <name evidence="2" type="ORF">DW099_15680</name>
</gene>
<dbReference type="Proteomes" id="UP000284841">
    <property type="component" value="Unassembled WGS sequence"/>
</dbReference>
<evidence type="ECO:0000313" key="3">
    <source>
        <dbReference type="Proteomes" id="UP000284841"/>
    </source>
</evidence>
<keyword evidence="3" id="KW-1185">Reference proteome</keyword>
<dbReference type="InterPro" id="IPR000847">
    <property type="entry name" value="LysR_HTH_N"/>
</dbReference>
<dbReference type="PROSITE" id="PS50931">
    <property type="entry name" value="HTH_LYSR"/>
    <property type="match status" value="1"/>
</dbReference>
<evidence type="ECO:0000313" key="2">
    <source>
        <dbReference type="EMBL" id="RHJ85140.1"/>
    </source>
</evidence>
<dbReference type="RefSeq" id="WP_118336325.1">
    <property type="nucleotide sequence ID" value="NZ_AP025567.1"/>
</dbReference>
<evidence type="ECO:0000259" key="1">
    <source>
        <dbReference type="PROSITE" id="PS50931"/>
    </source>
</evidence>
<dbReference type="OrthoDB" id="9803714at2"/>
<proteinExistence type="predicted"/>
<organism evidence="2 3">
    <name type="scientific">Emergencia timonensis</name>
    <dbReference type="NCBI Taxonomy" id="1776384"/>
    <lineage>
        <taxon>Bacteria</taxon>
        <taxon>Bacillati</taxon>
        <taxon>Bacillota</taxon>
        <taxon>Clostridia</taxon>
        <taxon>Peptostreptococcales</taxon>
        <taxon>Anaerovoracaceae</taxon>
        <taxon>Emergencia</taxon>
    </lineage>
</organism>
<dbReference type="Gene3D" id="1.10.10.10">
    <property type="entry name" value="Winged helix-like DNA-binding domain superfamily/Winged helix DNA-binding domain"/>
    <property type="match status" value="1"/>
</dbReference>
<dbReference type="AlphaFoldDB" id="A0A415DX10"/>
<dbReference type="InterPro" id="IPR036388">
    <property type="entry name" value="WH-like_DNA-bd_sf"/>
</dbReference>
<comment type="caution">
    <text evidence="2">The sequence shown here is derived from an EMBL/GenBank/DDBJ whole genome shotgun (WGS) entry which is preliminary data.</text>
</comment>
<sequence>MALQQLKYAVKVAEKGSINEAAKEFYITEMILSLYL</sequence>
<feature type="domain" description="HTH lysR-type" evidence="1">
    <location>
        <begin position="1"/>
        <end position="36"/>
    </location>
</feature>
<reference evidence="2 3" key="1">
    <citation type="submission" date="2018-08" db="EMBL/GenBank/DDBJ databases">
        <title>A genome reference for cultivated species of the human gut microbiota.</title>
        <authorList>
            <person name="Zou Y."/>
            <person name="Xue W."/>
            <person name="Luo G."/>
        </authorList>
    </citation>
    <scope>NUCLEOTIDE SEQUENCE [LARGE SCALE GENOMIC DNA]</scope>
    <source>
        <strain evidence="2 3">AM07-24</strain>
    </source>
</reference>
<dbReference type="GO" id="GO:0003700">
    <property type="term" value="F:DNA-binding transcription factor activity"/>
    <property type="evidence" value="ECO:0007669"/>
    <property type="project" value="InterPro"/>
</dbReference>
<dbReference type="EMBL" id="QRMS01000005">
    <property type="protein sequence ID" value="RHJ85140.1"/>
    <property type="molecule type" value="Genomic_DNA"/>
</dbReference>
<accession>A0A415DX10</accession>